<keyword evidence="4 7" id="KW-0269">Exonuclease</keyword>
<reference evidence="7 8" key="1">
    <citation type="submission" date="2018-02" db="EMBL/GenBank/DDBJ databases">
        <title>Phenotypic and genomic properties of facultatively anaerobic sulfur-reducing natronoarchaea from hypersaline soda lakes.</title>
        <authorList>
            <person name="Sorokin D.Y."/>
            <person name="Kublanov I.V."/>
            <person name="Roman P."/>
            <person name="Sinninghe Damste J.S."/>
            <person name="Golyshin P.N."/>
            <person name="Rojo D."/>
            <person name="Ciordia S."/>
            <person name="Mena M.D.C."/>
            <person name="Ferrer M."/>
            <person name="Messina E."/>
            <person name="Smedile F."/>
            <person name="La Spada G."/>
            <person name="La Cono V."/>
            <person name="Yakimov M.M."/>
        </authorList>
    </citation>
    <scope>NUCLEOTIDE SEQUENCE [LARGE SCALE GENOMIC DNA]</scope>
    <source>
        <strain evidence="7 8">AArc-Mg</strain>
        <plasmid evidence="8">paarc-mg-01</plasmid>
    </source>
</reference>
<name>A0A346PK73_9EURY</name>
<dbReference type="GO" id="GO:0008855">
    <property type="term" value="F:exodeoxyribonuclease VII activity"/>
    <property type="evidence" value="ECO:0007669"/>
    <property type="project" value="InterPro"/>
</dbReference>
<dbReference type="NCBIfam" id="TIGR00237">
    <property type="entry name" value="xseA"/>
    <property type="match status" value="1"/>
</dbReference>
<dbReference type="AlphaFoldDB" id="A0A346PK73"/>
<keyword evidence="3" id="KW-0378">Hydrolase</keyword>
<evidence type="ECO:0000313" key="8">
    <source>
        <dbReference type="Proteomes" id="UP000258613"/>
    </source>
</evidence>
<accession>A0A346PK73</accession>
<feature type="domain" description="Exonuclease VII large subunit C-terminal" evidence="5">
    <location>
        <begin position="145"/>
        <end position="347"/>
    </location>
</feature>
<evidence type="ECO:0000313" key="7">
    <source>
        <dbReference type="EMBL" id="AXR79918.1"/>
    </source>
</evidence>
<dbReference type="InterPro" id="IPR020579">
    <property type="entry name" value="Exonuc_VII_lsu_C"/>
</dbReference>
<dbReference type="RefSeq" id="WP_117366824.1">
    <property type="nucleotide sequence ID" value="NZ_CP027032.1"/>
</dbReference>
<dbReference type="EMBL" id="CP027032">
    <property type="protein sequence ID" value="AXR79918.1"/>
    <property type="molecule type" value="Genomic_DNA"/>
</dbReference>
<keyword evidence="8" id="KW-1185">Reference proteome</keyword>
<dbReference type="KEGG" id="nag:AArcMg_4093"/>
<dbReference type="Pfam" id="PF13742">
    <property type="entry name" value="tRNA_anti_2"/>
    <property type="match status" value="1"/>
</dbReference>
<organism evidence="7 8">
    <name type="scientific">Natrarchaeobaculum sulfurireducens</name>
    <dbReference type="NCBI Taxonomy" id="2044521"/>
    <lineage>
        <taxon>Archaea</taxon>
        <taxon>Methanobacteriati</taxon>
        <taxon>Methanobacteriota</taxon>
        <taxon>Stenosarchaea group</taxon>
        <taxon>Halobacteria</taxon>
        <taxon>Halobacteriales</taxon>
        <taxon>Natrialbaceae</taxon>
        <taxon>Natrarchaeobaculum</taxon>
    </lineage>
</organism>
<dbReference type="GeneID" id="37640377"/>
<evidence type="ECO:0000259" key="6">
    <source>
        <dbReference type="Pfam" id="PF13742"/>
    </source>
</evidence>
<sequence>MGTDSRTDADTTSLETHQDTLETENITFVDDLNDEISAILEETPGLQYDYVLGDVSDYGISGNGHAHFDLVHEGATIHCVIFSYRLQSLDVELDDGTHVAVKGDLSFYEANGSVSLIVEDFVEVGEGKYQQTYQENKRILEEDGLLAEEAKQPLPEFPRRIGIVTSTDSDARKDAVTSIHSRHPDVDIAIQHTTGQGEDAMLSMMQAISELDDNAQIDVIVVTRGGGSNKDLRVFNETPLCPVIHNTTTPVVVGVGHENDRTLADEVADKRVMTPTHAGEIVPKKDDLEATVQTAAERLDGTYEQLVRDRLETTQNDLDSAYDQHVSTELANRSTDLDHAFETVASERLTTLEPPLSRTFRSIARDLASVLLASLYLERGFGSVDHLHRETEAIPRWILRKCLPLVFVRRCRDRQRHRVKHVVRIDGRHVELVRVPR</sequence>
<dbReference type="OrthoDB" id="60263at2157"/>
<dbReference type="PANTHER" id="PTHR30008:SF0">
    <property type="entry name" value="EXODEOXYRIBONUCLEASE 7 LARGE SUBUNIT"/>
    <property type="match status" value="1"/>
</dbReference>
<evidence type="ECO:0000259" key="5">
    <source>
        <dbReference type="Pfam" id="PF02601"/>
    </source>
</evidence>
<protein>
    <submittedName>
        <fullName evidence="7">Exonuclease VII, large subunit</fullName>
    </submittedName>
</protein>
<proteinExistence type="inferred from homology"/>
<dbReference type="HAMAP" id="MF_00378">
    <property type="entry name" value="Exonuc_7_L"/>
    <property type="match status" value="1"/>
</dbReference>
<evidence type="ECO:0000256" key="1">
    <source>
        <dbReference type="ARBA" id="ARBA00022490"/>
    </source>
</evidence>
<keyword evidence="1" id="KW-0963">Cytoplasm</keyword>
<geneLocation type="plasmid" evidence="8">
    <name>paarc-mg-01</name>
</geneLocation>
<keyword evidence="2" id="KW-0540">Nuclease</keyword>
<evidence type="ECO:0000256" key="4">
    <source>
        <dbReference type="ARBA" id="ARBA00022839"/>
    </source>
</evidence>
<keyword evidence="7" id="KW-0614">Plasmid</keyword>
<dbReference type="InterPro" id="IPR025824">
    <property type="entry name" value="OB-fold_nuc-bd_dom"/>
</dbReference>
<evidence type="ECO:0000256" key="3">
    <source>
        <dbReference type="ARBA" id="ARBA00022801"/>
    </source>
</evidence>
<dbReference type="CDD" id="cd04489">
    <property type="entry name" value="ExoVII_LU_OBF"/>
    <property type="match status" value="1"/>
</dbReference>
<evidence type="ECO:0000256" key="2">
    <source>
        <dbReference type="ARBA" id="ARBA00022722"/>
    </source>
</evidence>
<dbReference type="GO" id="GO:0006308">
    <property type="term" value="P:DNA catabolic process"/>
    <property type="evidence" value="ECO:0007669"/>
    <property type="project" value="InterPro"/>
</dbReference>
<dbReference type="PANTHER" id="PTHR30008">
    <property type="entry name" value="EXODEOXYRIBONUCLEASE 7 LARGE SUBUNIT"/>
    <property type="match status" value="1"/>
</dbReference>
<dbReference type="Pfam" id="PF02601">
    <property type="entry name" value="Exonuc_VII_L"/>
    <property type="match status" value="1"/>
</dbReference>
<dbReference type="GO" id="GO:0009318">
    <property type="term" value="C:exodeoxyribonuclease VII complex"/>
    <property type="evidence" value="ECO:0007669"/>
    <property type="project" value="InterPro"/>
</dbReference>
<feature type="domain" description="OB-fold nucleic acid binding" evidence="6">
    <location>
        <begin position="29"/>
        <end position="120"/>
    </location>
</feature>
<dbReference type="Proteomes" id="UP000258613">
    <property type="component" value="Plasmid pAArc-Mg-01"/>
</dbReference>
<dbReference type="GO" id="GO:0003676">
    <property type="term" value="F:nucleic acid binding"/>
    <property type="evidence" value="ECO:0007669"/>
    <property type="project" value="InterPro"/>
</dbReference>
<dbReference type="InterPro" id="IPR003753">
    <property type="entry name" value="Exonuc_VII_L"/>
</dbReference>
<gene>
    <name evidence="7" type="ORF">AArcMg_4093</name>
</gene>